<dbReference type="EMBL" id="BMVC01000001">
    <property type="protein sequence ID" value="GHC78001.1"/>
    <property type="molecule type" value="Genomic_DNA"/>
</dbReference>
<evidence type="ECO:0000313" key="3">
    <source>
        <dbReference type="EMBL" id="GHC78001.1"/>
    </source>
</evidence>
<dbReference type="Proteomes" id="UP000638353">
    <property type="component" value="Unassembled WGS sequence"/>
</dbReference>
<feature type="region of interest" description="Disordered" evidence="1">
    <location>
        <begin position="53"/>
        <end position="78"/>
    </location>
</feature>
<protein>
    <submittedName>
        <fullName evidence="3">ATPase AAA</fullName>
    </submittedName>
</protein>
<dbReference type="InterPro" id="IPR027417">
    <property type="entry name" value="P-loop_NTPase"/>
</dbReference>
<dbReference type="AlphaFoldDB" id="A0A918WSS2"/>
<feature type="region of interest" description="Disordered" evidence="1">
    <location>
        <begin position="1"/>
        <end position="23"/>
    </location>
</feature>
<dbReference type="InterPro" id="IPR003593">
    <property type="entry name" value="AAA+_ATPase"/>
</dbReference>
<evidence type="ECO:0000259" key="2">
    <source>
        <dbReference type="SMART" id="SM00382"/>
    </source>
</evidence>
<dbReference type="Pfam" id="PF07728">
    <property type="entry name" value="AAA_5"/>
    <property type="match status" value="1"/>
</dbReference>
<evidence type="ECO:0000256" key="1">
    <source>
        <dbReference type="SAM" id="MobiDB-lite"/>
    </source>
</evidence>
<feature type="domain" description="AAA+ ATPase" evidence="2">
    <location>
        <begin position="98"/>
        <end position="293"/>
    </location>
</feature>
<dbReference type="SMART" id="SM00382">
    <property type="entry name" value="AAA"/>
    <property type="match status" value="1"/>
</dbReference>
<reference evidence="3" key="1">
    <citation type="journal article" date="2014" name="Int. J. Syst. Evol. Microbiol.">
        <title>Complete genome sequence of Corynebacterium casei LMG S-19264T (=DSM 44701T), isolated from a smear-ripened cheese.</title>
        <authorList>
            <consortium name="US DOE Joint Genome Institute (JGI-PGF)"/>
            <person name="Walter F."/>
            <person name="Albersmeier A."/>
            <person name="Kalinowski J."/>
            <person name="Ruckert C."/>
        </authorList>
    </citation>
    <scope>NUCLEOTIDE SEQUENCE</scope>
    <source>
        <strain evidence="3">JCM 4637</strain>
    </source>
</reference>
<evidence type="ECO:0000313" key="4">
    <source>
        <dbReference type="Proteomes" id="UP000638353"/>
    </source>
</evidence>
<reference evidence="3" key="2">
    <citation type="submission" date="2020-09" db="EMBL/GenBank/DDBJ databases">
        <authorList>
            <person name="Sun Q."/>
            <person name="Ohkuma M."/>
        </authorList>
    </citation>
    <scope>NUCLEOTIDE SEQUENCE</scope>
    <source>
        <strain evidence="3">JCM 4637</strain>
    </source>
</reference>
<dbReference type="GO" id="GO:0005524">
    <property type="term" value="F:ATP binding"/>
    <property type="evidence" value="ECO:0007669"/>
    <property type="project" value="InterPro"/>
</dbReference>
<proteinExistence type="predicted"/>
<dbReference type="Gene3D" id="3.40.50.300">
    <property type="entry name" value="P-loop containing nucleotide triphosphate hydrolases"/>
    <property type="match status" value="1"/>
</dbReference>
<name>A0A918WSS2_9ACTN</name>
<gene>
    <name evidence="3" type="ORF">GCM10010334_02870</name>
</gene>
<organism evidence="3 4">
    <name type="scientific">Streptomyces finlayi</name>
    <dbReference type="NCBI Taxonomy" id="67296"/>
    <lineage>
        <taxon>Bacteria</taxon>
        <taxon>Bacillati</taxon>
        <taxon>Actinomycetota</taxon>
        <taxon>Actinomycetes</taxon>
        <taxon>Kitasatosporales</taxon>
        <taxon>Streptomycetaceae</taxon>
        <taxon>Streptomyces</taxon>
    </lineage>
</organism>
<dbReference type="InterPro" id="IPR011704">
    <property type="entry name" value="ATPase_dyneun-rel_AAA"/>
</dbReference>
<comment type="caution">
    <text evidence="3">The sequence shown here is derived from an EMBL/GenBank/DDBJ whole genome shotgun (WGS) entry which is preliminary data.</text>
</comment>
<dbReference type="RefSeq" id="WP_189820810.1">
    <property type="nucleotide sequence ID" value="NZ_BMVC01000001.1"/>
</dbReference>
<sequence>MTFPADAAASHSPNGHTEEPRPRWWIYRGTGEPLRDTTLGAVLPAAPPWRTFTGAPALPPPPEDEEETVRRLGGGPPARTLTKFARGEAEMVNAALLLRRPLLVIGRPGTGKSSLAYRVSRELRLGRVLRWHISSRTTLQRGLYEYDAIGRVQDSAALRAVAGDDQEKEGAPTRPADVGDYIQLGPLGTALLPYEEPRVLLIDELDKSDLDLANDLLSVFEEGSYPIPELLRARRRQPKVKVLTDDPAGEAEITGGRVVCQAFPFVVMTSNSEREFPPAFLRRCLVLRMPEPEEQDLAHMLAAHFGGDAVEQLGGPLIARFLERSREQGGLSIDQLLNSLYIATSYGGEERPGDLLALAESVWHRLDGSAPGGGPGWGDSG</sequence>
<dbReference type="SUPFAM" id="SSF52540">
    <property type="entry name" value="P-loop containing nucleoside triphosphate hydrolases"/>
    <property type="match status" value="1"/>
</dbReference>
<accession>A0A918WSS2</accession>
<dbReference type="GO" id="GO:0016887">
    <property type="term" value="F:ATP hydrolysis activity"/>
    <property type="evidence" value="ECO:0007669"/>
    <property type="project" value="InterPro"/>
</dbReference>